<dbReference type="GO" id="GO:0003677">
    <property type="term" value="F:DNA binding"/>
    <property type="evidence" value="ECO:0007669"/>
    <property type="project" value="EnsemblFungi"/>
</dbReference>
<dbReference type="GO" id="GO:0031491">
    <property type="term" value="F:nucleosome binding"/>
    <property type="evidence" value="ECO:0007669"/>
    <property type="project" value="EnsemblFungi"/>
</dbReference>
<evidence type="ECO:0000256" key="2">
    <source>
        <dbReference type="ARBA" id="ARBA00004123"/>
    </source>
</evidence>
<keyword evidence="9 12" id="KW-0804">Transcription</keyword>
<dbReference type="eggNOG" id="KOG0973">
    <property type="taxonomic scope" value="Eukaryota"/>
</dbReference>
<evidence type="ECO:0000256" key="3">
    <source>
        <dbReference type="ARBA" id="ARBA00007306"/>
    </source>
</evidence>
<feature type="compositionally biased region" description="Low complexity" evidence="13">
    <location>
        <begin position="547"/>
        <end position="559"/>
    </location>
</feature>
<evidence type="ECO:0000256" key="8">
    <source>
        <dbReference type="ARBA" id="ARBA00023015"/>
    </source>
</evidence>
<evidence type="ECO:0000256" key="6">
    <source>
        <dbReference type="ARBA" id="ARBA00022737"/>
    </source>
</evidence>
<evidence type="ECO:0000256" key="7">
    <source>
        <dbReference type="ARBA" id="ARBA00022853"/>
    </source>
</evidence>
<dbReference type="PANTHER" id="PTHR13831:SF0">
    <property type="entry name" value="PROTEIN HIRA"/>
    <property type="match status" value="1"/>
</dbReference>
<dbReference type="PANTHER" id="PTHR13831">
    <property type="entry name" value="MEMBER OF THE HIR1 FAMILY OF WD-REPEAT PROTEINS"/>
    <property type="match status" value="1"/>
</dbReference>
<sequence>MHILKLPWLGHKTENKDIECYAVSVNQDGTRLASGGLDGTIKIWDTATIDSFVKMATTDTKKSKQDPTLPDKSLRRPLCSMSRHNGVVTSVKFSPDGHYLASGSDDKICLIWERDETPRKQFGVEEPDLEHWTVRKRLVAHDNDIQDICWSPDGTLLVTVGLDRSIIIWNGITFERVKRYDVHQSMVKGIVFDPANKFFATASDDRTVRIFRYYKKLNEYNNYEFQMEHIVTDPFRKSPLTSYFRRMSWSPDGQHIAVPNATNGPVPSIAIINRGNWGTDVSLIGHEAPVEVCSFSPRLFQIDKKEDSFQTILATGGQDRTLAVWSTCNSRPLLVAQDIVDSSITDICWAPSGETLYFGCLDGSITVVEFEKGELGDVVSDDVIGAQLTRYGADRESMIFPESVEQLVLEEKTIPGPKKKDPTPIQIASPVVSTPVVAKVATPIAPSKSDDHVKLRKQTVTITKSGKKRVAPLLVSASSAPPTNIQQQWQPPSKQQKHKISKVSQSNYLLPRLGLQTSVYGTKQRTTTAHAPQQEVEDDNDIDDIGDNAAANGTSGTTTVSDAALKRQKNRYKRRMMERRYPHSFKFVSTLPEMLFNNHMLVNGEINRIYKSYSKDLTSDISSGTAVEIDEDLLFSVVFSHVVHMQPSNDVLSQEEKVVSTSVEVRNGKPWKLEDDEFEYNDKVDFDDPTRVIVYDNTDATNRKFNLFFPYRIQHVLPILVGDELKYFVVASCQGTIQILSSTGRFVCPSFEIGETIISMMYRNTYLVILTSRGLFYSWNLESMKFQLTRVSIAPILNMVEITGESGDLRKPTSFVLPGVKCIDVDPRNGTPLVVLEQGWDVFGYNLDLKSWIKIIDGWYFSANEEDIEIKGNEDEYHTVLSRLVNKCKLAYTNEVQLQRAYAYELNESSELIQVMKQRQLQTITLALE</sequence>
<dbReference type="PROSITE" id="PS50294">
    <property type="entry name" value="WD_REPEATS_REGION"/>
    <property type="match status" value="3"/>
</dbReference>
<feature type="repeat" description="WD" evidence="11">
    <location>
        <begin position="180"/>
        <end position="211"/>
    </location>
</feature>
<keyword evidence="17" id="KW-1185">Reference proteome</keyword>
<dbReference type="OMA" id="YEFQMEH"/>
<feature type="repeat" description="WD" evidence="11">
    <location>
        <begin position="22"/>
        <end position="45"/>
    </location>
</feature>
<feature type="repeat" description="WD" evidence="11">
    <location>
        <begin position="81"/>
        <end position="113"/>
    </location>
</feature>
<dbReference type="Proteomes" id="UP000000709">
    <property type="component" value="Unassembled WGS sequence"/>
</dbReference>
<feature type="region of interest" description="Disordered" evidence="13">
    <location>
        <begin position="477"/>
        <end position="496"/>
    </location>
</feature>
<dbReference type="InterPro" id="IPR011047">
    <property type="entry name" value="Quinoprotein_ADH-like_sf"/>
</dbReference>
<keyword evidence="4 12" id="KW-0678">Repressor</keyword>
<feature type="compositionally biased region" description="Acidic residues" evidence="13">
    <location>
        <begin position="535"/>
        <end position="546"/>
    </location>
</feature>
<evidence type="ECO:0000313" key="16">
    <source>
        <dbReference type="EMBL" id="EGW33583.1"/>
    </source>
</evidence>
<dbReference type="GO" id="GO:0006334">
    <property type="term" value="P:nucleosome assembly"/>
    <property type="evidence" value="ECO:0007669"/>
    <property type="project" value="EnsemblFungi"/>
</dbReference>
<dbReference type="RefSeq" id="XP_007375098.1">
    <property type="nucleotide sequence ID" value="XM_007375036.1"/>
</dbReference>
<dbReference type="SMART" id="SM00320">
    <property type="entry name" value="WD40"/>
    <property type="match status" value="6"/>
</dbReference>
<dbReference type="GO" id="GO:0016480">
    <property type="term" value="P:negative regulation of transcription by RNA polymerase III"/>
    <property type="evidence" value="ECO:0007669"/>
    <property type="project" value="EnsemblFungi"/>
</dbReference>
<dbReference type="InterPro" id="IPR055410">
    <property type="entry name" value="Beta-prop_CAF1B_HIR1"/>
</dbReference>
<keyword evidence="5 11" id="KW-0853">WD repeat</keyword>
<dbReference type="InterPro" id="IPR036322">
    <property type="entry name" value="WD40_repeat_dom_sf"/>
</dbReference>
<keyword evidence="6 12" id="KW-0677">Repeat</keyword>
<dbReference type="GO" id="GO:0000122">
    <property type="term" value="P:negative regulation of transcription by RNA polymerase II"/>
    <property type="evidence" value="ECO:0007669"/>
    <property type="project" value="EnsemblFungi"/>
</dbReference>
<keyword evidence="8 12" id="KW-0805">Transcription regulation</keyword>
<protein>
    <recommendedName>
        <fullName evidence="12">Protein HIR</fullName>
    </recommendedName>
</protein>
<dbReference type="GO" id="GO:0042802">
    <property type="term" value="F:identical protein binding"/>
    <property type="evidence" value="ECO:0007669"/>
    <property type="project" value="EnsemblFungi"/>
</dbReference>
<dbReference type="OrthoDB" id="1741719at2759"/>
<dbReference type="SUPFAM" id="SSF50978">
    <property type="entry name" value="WD40 repeat-like"/>
    <property type="match status" value="1"/>
</dbReference>
<dbReference type="InterPro" id="IPR011494">
    <property type="entry name" value="HIRA-like_C"/>
</dbReference>
<dbReference type="PRINTS" id="PR00320">
    <property type="entry name" value="GPROTEINBRPT"/>
</dbReference>
<dbReference type="InterPro" id="IPR020472">
    <property type="entry name" value="WD40_PAC1"/>
</dbReference>
<dbReference type="GO" id="GO:0000775">
    <property type="term" value="C:chromosome, centromeric region"/>
    <property type="evidence" value="ECO:0007669"/>
    <property type="project" value="EnsemblFungi"/>
</dbReference>
<dbReference type="InterPro" id="IPR001680">
    <property type="entry name" value="WD40_rpt"/>
</dbReference>
<dbReference type="Pfam" id="PF09453">
    <property type="entry name" value="HIRA_B"/>
    <property type="match status" value="1"/>
</dbReference>
<dbReference type="InterPro" id="IPR019015">
    <property type="entry name" value="HIRA_B_motif"/>
</dbReference>
<dbReference type="STRING" id="619300.G3AKC5"/>
<feature type="domain" description="Protein HIRA-like C-terminal" evidence="14">
    <location>
        <begin position="744"/>
        <end position="894"/>
    </location>
</feature>
<dbReference type="EMBL" id="GL996501">
    <property type="protein sequence ID" value="EGW33583.1"/>
    <property type="molecule type" value="Genomic_DNA"/>
</dbReference>
<dbReference type="GO" id="GO:0003714">
    <property type="term" value="F:transcription corepressor activity"/>
    <property type="evidence" value="ECO:0007669"/>
    <property type="project" value="EnsemblFungi"/>
</dbReference>
<dbReference type="Pfam" id="PF07569">
    <property type="entry name" value="Hira"/>
    <property type="match status" value="1"/>
</dbReference>
<dbReference type="GO" id="GO:0000417">
    <property type="term" value="C:HIR complex"/>
    <property type="evidence" value="ECO:0007669"/>
    <property type="project" value="EnsemblFungi"/>
</dbReference>
<dbReference type="AlphaFoldDB" id="G3AKC5"/>
<feature type="repeat" description="WD" evidence="11">
    <location>
        <begin position="138"/>
        <end position="170"/>
    </location>
</feature>
<proteinExistence type="inferred from homology"/>
<evidence type="ECO:0000313" key="17">
    <source>
        <dbReference type="Proteomes" id="UP000000709"/>
    </source>
</evidence>
<dbReference type="HOGENOM" id="CLU_004372_3_0_1"/>
<dbReference type="CDD" id="cd00200">
    <property type="entry name" value="WD40"/>
    <property type="match status" value="1"/>
</dbReference>
<dbReference type="FunFam" id="2.130.10.10:FF:001073">
    <property type="entry name" value="Protein HIR"/>
    <property type="match status" value="1"/>
</dbReference>
<dbReference type="GeneID" id="18875103"/>
<comment type="similarity">
    <text evidence="3 12">Belongs to the WD repeat HIR1 family.</text>
</comment>
<gene>
    <name evidence="16" type="ORF">SPAPADRAFT_66526</name>
</gene>
<dbReference type="KEGG" id="spaa:SPAPADRAFT_66526"/>
<dbReference type="FunCoup" id="G3AKC5">
    <property type="interactions" value="188"/>
</dbReference>
<feature type="region of interest" description="Disordered" evidence="13">
    <location>
        <begin position="524"/>
        <end position="559"/>
    </location>
</feature>
<dbReference type="InterPro" id="IPR031120">
    <property type="entry name" value="HIR1-like"/>
</dbReference>
<evidence type="ECO:0000256" key="5">
    <source>
        <dbReference type="ARBA" id="ARBA00022574"/>
    </source>
</evidence>
<name>G3AKC5_SPAPN</name>
<evidence type="ECO:0000259" key="14">
    <source>
        <dbReference type="Pfam" id="PF07569"/>
    </source>
</evidence>
<comment type="subcellular location">
    <subcellularLocation>
        <location evidence="2 12">Nucleus</location>
    </subcellularLocation>
</comment>
<evidence type="ECO:0000256" key="10">
    <source>
        <dbReference type="ARBA" id="ARBA00023242"/>
    </source>
</evidence>
<dbReference type="Gene3D" id="2.130.10.10">
    <property type="entry name" value="YVTN repeat-like/Quinoprotein amine dehydrogenase"/>
    <property type="match status" value="2"/>
</dbReference>
<feature type="domain" description="CAF1B/HIR1 beta-propeller" evidence="15">
    <location>
        <begin position="25"/>
        <end position="375"/>
    </location>
</feature>
<comment type="function">
    <text evidence="1 12">Required for replication-independent chromatin assembly and for the periodic repression of histone gene transcription during the cell cycle.</text>
</comment>
<dbReference type="FunFam" id="2.130.10.10:FF:000290">
    <property type="entry name" value="Protein HIR"/>
    <property type="match status" value="1"/>
</dbReference>
<evidence type="ECO:0000256" key="11">
    <source>
        <dbReference type="PROSITE-ProRule" id="PRU00221"/>
    </source>
</evidence>
<dbReference type="PROSITE" id="PS50082">
    <property type="entry name" value="WD_REPEATS_2"/>
    <property type="match status" value="4"/>
</dbReference>
<dbReference type="GO" id="GO:0000785">
    <property type="term" value="C:chromatin"/>
    <property type="evidence" value="ECO:0007669"/>
    <property type="project" value="TreeGrafter"/>
</dbReference>
<organism evidence="17">
    <name type="scientific">Spathaspora passalidarum (strain NRRL Y-27907 / 11-Y1)</name>
    <dbReference type="NCBI Taxonomy" id="619300"/>
    <lineage>
        <taxon>Eukaryota</taxon>
        <taxon>Fungi</taxon>
        <taxon>Dikarya</taxon>
        <taxon>Ascomycota</taxon>
        <taxon>Saccharomycotina</taxon>
        <taxon>Pichiomycetes</taxon>
        <taxon>Debaryomycetaceae</taxon>
        <taxon>Spathaspora</taxon>
    </lineage>
</organism>
<evidence type="ECO:0000259" key="15">
    <source>
        <dbReference type="Pfam" id="PF24105"/>
    </source>
</evidence>
<dbReference type="GO" id="GO:0005634">
    <property type="term" value="C:nucleus"/>
    <property type="evidence" value="ECO:0007669"/>
    <property type="project" value="UniProtKB-SubCell"/>
</dbReference>
<dbReference type="GO" id="GO:0006368">
    <property type="term" value="P:transcription elongation by RNA polymerase II"/>
    <property type="evidence" value="ECO:0007669"/>
    <property type="project" value="EnsemblFungi"/>
</dbReference>
<evidence type="ECO:0000256" key="1">
    <source>
        <dbReference type="ARBA" id="ARBA00002677"/>
    </source>
</evidence>
<evidence type="ECO:0000256" key="4">
    <source>
        <dbReference type="ARBA" id="ARBA00022491"/>
    </source>
</evidence>
<reference evidence="16 17" key="1">
    <citation type="journal article" date="2011" name="Proc. Natl. Acad. Sci. U.S.A.">
        <title>Comparative genomics of xylose-fermenting fungi for enhanced biofuel production.</title>
        <authorList>
            <person name="Wohlbach D.J."/>
            <person name="Kuo A."/>
            <person name="Sato T.K."/>
            <person name="Potts K.M."/>
            <person name="Salamov A.A."/>
            <person name="LaButti K.M."/>
            <person name="Sun H."/>
            <person name="Clum A."/>
            <person name="Pangilinan J.L."/>
            <person name="Lindquist E.A."/>
            <person name="Lucas S."/>
            <person name="Lapidus A."/>
            <person name="Jin M."/>
            <person name="Gunawan C."/>
            <person name="Balan V."/>
            <person name="Dale B.E."/>
            <person name="Jeffries T.W."/>
            <person name="Zinkel R."/>
            <person name="Barry K.W."/>
            <person name="Grigoriev I.V."/>
            <person name="Gasch A.P."/>
        </authorList>
    </citation>
    <scope>NUCLEOTIDE SEQUENCE [LARGE SCALE GENOMIC DNA]</scope>
    <source>
        <strain evidence="17">NRRL Y-27907 / 11-Y1</strain>
    </source>
</reference>
<dbReference type="InterPro" id="IPR015943">
    <property type="entry name" value="WD40/YVTN_repeat-like_dom_sf"/>
</dbReference>
<keyword evidence="7 12" id="KW-0156">Chromatin regulator</keyword>
<dbReference type="SUPFAM" id="SSF50998">
    <property type="entry name" value="Quinoprotein alcohol dehydrogenase-like"/>
    <property type="match status" value="1"/>
</dbReference>
<keyword evidence="10 12" id="KW-0539">Nucleus</keyword>
<accession>G3AKC5</accession>
<evidence type="ECO:0000256" key="12">
    <source>
        <dbReference type="RuleBase" id="RU364014"/>
    </source>
</evidence>
<dbReference type="GO" id="GO:1905268">
    <property type="term" value="P:negative regulation of chromatin organization"/>
    <property type="evidence" value="ECO:0007669"/>
    <property type="project" value="EnsemblFungi"/>
</dbReference>
<evidence type="ECO:0000256" key="9">
    <source>
        <dbReference type="ARBA" id="ARBA00023163"/>
    </source>
</evidence>
<dbReference type="Pfam" id="PF24105">
    <property type="entry name" value="Beta-prop_CAF1B_HIR1"/>
    <property type="match status" value="1"/>
</dbReference>
<evidence type="ECO:0000256" key="13">
    <source>
        <dbReference type="SAM" id="MobiDB-lite"/>
    </source>
</evidence>
<dbReference type="InParanoid" id="G3AKC5"/>